<dbReference type="EMBL" id="ABCB02000019">
    <property type="protein sequence ID" value="EDO61085.1"/>
    <property type="molecule type" value="Genomic_DNA"/>
</dbReference>
<dbReference type="Proteomes" id="UP000003490">
    <property type="component" value="Unassembled WGS sequence"/>
</dbReference>
<name>A7VVT4_9FIRM</name>
<protein>
    <submittedName>
        <fullName evidence="1">Uncharacterized protein</fullName>
    </submittedName>
</protein>
<evidence type="ECO:0000313" key="2">
    <source>
        <dbReference type="Proteomes" id="UP000003490"/>
    </source>
</evidence>
<accession>A7VVT4</accession>
<dbReference type="AlphaFoldDB" id="A7VVT4"/>
<reference evidence="1 2" key="2">
    <citation type="submission" date="2007-08" db="EMBL/GenBank/DDBJ databases">
        <authorList>
            <person name="Fulton L."/>
            <person name="Clifton S."/>
            <person name="Fulton B."/>
            <person name="Xu J."/>
            <person name="Minx P."/>
            <person name="Pepin K.H."/>
            <person name="Johnson M."/>
            <person name="Thiruvilangam P."/>
            <person name="Bhonagiri V."/>
            <person name="Nash W.E."/>
            <person name="Wang C."/>
            <person name="Mardis E.R."/>
            <person name="Wilson R.K."/>
        </authorList>
    </citation>
    <scope>NUCLEOTIDE SEQUENCE [LARGE SCALE GENOMIC DNA]</scope>
    <source>
        <strain evidence="1 2">DSM 753</strain>
    </source>
</reference>
<reference evidence="1 2" key="1">
    <citation type="submission" date="2007-08" db="EMBL/GenBank/DDBJ databases">
        <title>Draft genome sequence of Clostridium leptum (DSM 753).</title>
        <authorList>
            <person name="Sudarsanam P."/>
            <person name="Ley R."/>
            <person name="Guruge J."/>
            <person name="Turnbaugh P.J."/>
            <person name="Mahowald M."/>
            <person name="Liep D."/>
            <person name="Gordon J."/>
        </authorList>
    </citation>
    <scope>NUCLEOTIDE SEQUENCE [LARGE SCALE GENOMIC DNA]</scope>
    <source>
        <strain evidence="1 2">DSM 753</strain>
    </source>
</reference>
<sequence length="43" mass="5048">MQSSAKTIGYFKPSNRKMQVFLVFPAFSTFFTKERAGRRLPLY</sequence>
<gene>
    <name evidence="1" type="ORF">CLOLEP_02698</name>
</gene>
<comment type="caution">
    <text evidence="1">The sequence shown here is derived from an EMBL/GenBank/DDBJ whole genome shotgun (WGS) entry which is preliminary data.</text>
</comment>
<dbReference type="HOGENOM" id="CLU_3231798_0_0_9"/>
<evidence type="ECO:0000313" key="1">
    <source>
        <dbReference type="EMBL" id="EDO61085.1"/>
    </source>
</evidence>
<proteinExistence type="predicted"/>
<organism evidence="1 2">
    <name type="scientific">[Clostridium] leptum DSM 753</name>
    <dbReference type="NCBI Taxonomy" id="428125"/>
    <lineage>
        <taxon>Bacteria</taxon>
        <taxon>Bacillati</taxon>
        <taxon>Bacillota</taxon>
        <taxon>Clostridia</taxon>
        <taxon>Eubacteriales</taxon>
        <taxon>Oscillospiraceae</taxon>
        <taxon>Oscillospiraceae incertae sedis</taxon>
    </lineage>
</organism>